<dbReference type="Proteomes" id="UP000769528">
    <property type="component" value="Unassembled WGS sequence"/>
</dbReference>
<dbReference type="PANTHER" id="PTHR23502:SF21">
    <property type="entry name" value="DITYROSINE TRANSPORTER 1"/>
    <property type="match status" value="1"/>
</dbReference>
<feature type="region of interest" description="Disordered" evidence="7">
    <location>
        <begin position="1"/>
        <end position="40"/>
    </location>
</feature>
<evidence type="ECO:0000256" key="1">
    <source>
        <dbReference type="ARBA" id="ARBA00004141"/>
    </source>
</evidence>
<comment type="function">
    <text evidence="6">MFS antiporter that does not display functional linkage as drug transporter and performs functions that significantly affect biofilm development and virulence. No substrate for transport has been identified yet, but plays an important role in the growth in the host.</text>
</comment>
<feature type="transmembrane region" description="Helical" evidence="8">
    <location>
        <begin position="360"/>
        <end position="379"/>
    </location>
</feature>
<name>A0A9P8P1L6_9ASCO</name>
<feature type="domain" description="Major facilitator superfamily (MFS) profile" evidence="9">
    <location>
        <begin position="53"/>
        <end position="477"/>
    </location>
</feature>
<gene>
    <name evidence="10" type="ORF">WICMUC_005926</name>
</gene>
<feature type="compositionally biased region" description="Basic and acidic residues" evidence="7">
    <location>
        <begin position="20"/>
        <end position="33"/>
    </location>
</feature>
<dbReference type="OrthoDB" id="3066029at2759"/>
<evidence type="ECO:0000256" key="2">
    <source>
        <dbReference type="ARBA" id="ARBA00022448"/>
    </source>
</evidence>
<dbReference type="CDD" id="cd17323">
    <property type="entry name" value="MFS_Tpo1_MDR_like"/>
    <property type="match status" value="1"/>
</dbReference>
<feature type="transmembrane region" description="Helical" evidence="8">
    <location>
        <begin position="318"/>
        <end position="339"/>
    </location>
</feature>
<feature type="compositionally biased region" description="Polar residues" evidence="7">
    <location>
        <begin position="1"/>
        <end position="14"/>
    </location>
</feature>
<dbReference type="SUPFAM" id="SSF103473">
    <property type="entry name" value="MFS general substrate transporter"/>
    <property type="match status" value="1"/>
</dbReference>
<dbReference type="InterPro" id="IPR036259">
    <property type="entry name" value="MFS_trans_sf"/>
</dbReference>
<evidence type="ECO:0000256" key="7">
    <source>
        <dbReference type="SAM" id="MobiDB-lite"/>
    </source>
</evidence>
<evidence type="ECO:0000256" key="3">
    <source>
        <dbReference type="ARBA" id="ARBA00022692"/>
    </source>
</evidence>
<keyword evidence="5 8" id="KW-0472">Membrane</keyword>
<feature type="transmembrane region" description="Helical" evidence="8">
    <location>
        <begin position="152"/>
        <end position="170"/>
    </location>
</feature>
<dbReference type="InterPro" id="IPR020846">
    <property type="entry name" value="MFS_dom"/>
</dbReference>
<reference evidence="10" key="1">
    <citation type="journal article" date="2021" name="Open Biol.">
        <title>Shared evolutionary footprints suggest mitochondrial oxidative damage underlies multiple complex I losses in fungi.</title>
        <authorList>
            <person name="Schikora-Tamarit M.A."/>
            <person name="Marcet-Houben M."/>
            <person name="Nosek J."/>
            <person name="Gabaldon T."/>
        </authorList>
    </citation>
    <scope>NUCLEOTIDE SEQUENCE</scope>
    <source>
        <strain evidence="10">CBS6341</strain>
    </source>
</reference>
<keyword evidence="11" id="KW-1185">Reference proteome</keyword>
<dbReference type="FunFam" id="1.20.1250.20:FF:000172">
    <property type="entry name" value="MFS multidrug resistance transporter"/>
    <property type="match status" value="1"/>
</dbReference>
<dbReference type="PANTHER" id="PTHR23502">
    <property type="entry name" value="MAJOR FACILITATOR SUPERFAMILY"/>
    <property type="match status" value="1"/>
</dbReference>
<dbReference type="GO" id="GO:0005886">
    <property type="term" value="C:plasma membrane"/>
    <property type="evidence" value="ECO:0007669"/>
    <property type="project" value="TreeGrafter"/>
</dbReference>
<evidence type="ECO:0000259" key="9">
    <source>
        <dbReference type="PROSITE" id="PS50850"/>
    </source>
</evidence>
<dbReference type="GO" id="GO:0005275">
    <property type="term" value="F:amine transmembrane transporter activity"/>
    <property type="evidence" value="ECO:0007669"/>
    <property type="project" value="TreeGrafter"/>
</dbReference>
<reference evidence="10" key="2">
    <citation type="submission" date="2021-01" db="EMBL/GenBank/DDBJ databases">
        <authorList>
            <person name="Schikora-Tamarit M.A."/>
        </authorList>
    </citation>
    <scope>NUCLEOTIDE SEQUENCE</scope>
    <source>
        <strain evidence="10">CBS6341</strain>
    </source>
</reference>
<feature type="transmembrane region" description="Helical" evidence="8">
    <location>
        <begin position="451"/>
        <end position="474"/>
    </location>
</feature>
<feature type="transmembrane region" description="Helical" evidence="8">
    <location>
        <begin position="182"/>
        <end position="201"/>
    </location>
</feature>
<dbReference type="GO" id="GO:0001765">
    <property type="term" value="P:membrane raft assembly"/>
    <property type="evidence" value="ECO:0007669"/>
    <property type="project" value="UniProtKB-ARBA"/>
</dbReference>
<feature type="transmembrane region" description="Helical" evidence="8">
    <location>
        <begin position="207"/>
        <end position="227"/>
    </location>
</feature>
<dbReference type="PROSITE" id="PS50850">
    <property type="entry name" value="MFS"/>
    <property type="match status" value="1"/>
</dbReference>
<feature type="transmembrane region" description="Helical" evidence="8">
    <location>
        <begin position="92"/>
        <end position="113"/>
    </location>
</feature>
<feature type="transmembrane region" description="Helical" evidence="8">
    <location>
        <begin position="125"/>
        <end position="146"/>
    </location>
</feature>
<keyword evidence="4 8" id="KW-1133">Transmembrane helix</keyword>
<evidence type="ECO:0000256" key="5">
    <source>
        <dbReference type="ARBA" id="ARBA00023136"/>
    </source>
</evidence>
<evidence type="ECO:0000256" key="4">
    <source>
        <dbReference type="ARBA" id="ARBA00022989"/>
    </source>
</evidence>
<comment type="caution">
    <text evidence="10">The sequence shown here is derived from an EMBL/GenBank/DDBJ whole genome shotgun (WGS) entry which is preliminary data.</text>
</comment>
<dbReference type="GO" id="GO:0045121">
    <property type="term" value="C:membrane raft"/>
    <property type="evidence" value="ECO:0007669"/>
    <property type="project" value="UniProtKB-ARBA"/>
</dbReference>
<sequence length="486" mass="53292">MSDTTSSKSDSGPITENIDIQEKKLNNIDEEKQPVPAPSPPYSAFTTRRKSFIIFLVTFAGFLGPVSGNIYIPILPQLQDVFDCSETTINATVSVFMAVFAVSPLLWAVWADFGGRKTLYLTSLVFYILSNILLAAIPANIAALFVLRISQAFGASSVMSVGAGTVADIIPAKDRGKAMSYFMLGPQLGPVLGPILSLIATNGNWRWIFGFLSIIGGIIYLLIVFCLPETLRYLVGNGEELKLSGPFVKPKYTQPKLVENFPKPPKPSLKNYWSAIKFMPVLLCSLNSGFLFASFYGISVTFTRILKDDYGFSQLARSLSYICPGLSLISGSLIGGRLSDYLRRRAKNKNPTKYTPEQRFSIQIVGLAISIAGILGYGWCVDKHIHVVAVFVFTFLAGFGMTWVFITTTTYLTEVSSAQPATNVAIANFARNASAAISSVIIDRLVEQMGFGWCFTGLAFVNLIGIFIVLLVIYRGPTWRSKRDPK</sequence>
<evidence type="ECO:0000313" key="11">
    <source>
        <dbReference type="Proteomes" id="UP000769528"/>
    </source>
</evidence>
<organism evidence="10 11">
    <name type="scientific">Wickerhamomyces mucosus</name>
    <dbReference type="NCBI Taxonomy" id="1378264"/>
    <lineage>
        <taxon>Eukaryota</taxon>
        <taxon>Fungi</taxon>
        <taxon>Dikarya</taxon>
        <taxon>Ascomycota</taxon>
        <taxon>Saccharomycotina</taxon>
        <taxon>Saccharomycetes</taxon>
        <taxon>Phaffomycetales</taxon>
        <taxon>Wickerhamomycetaceae</taxon>
        <taxon>Wickerhamomyces</taxon>
    </lineage>
</organism>
<comment type="subcellular location">
    <subcellularLocation>
        <location evidence="1">Membrane</location>
        <topology evidence="1">Multi-pass membrane protein</topology>
    </subcellularLocation>
</comment>
<dbReference type="GO" id="GO:0055088">
    <property type="term" value="P:lipid homeostasis"/>
    <property type="evidence" value="ECO:0007669"/>
    <property type="project" value="UniProtKB-ARBA"/>
</dbReference>
<keyword evidence="2" id="KW-0813">Transport</keyword>
<dbReference type="AlphaFoldDB" id="A0A9P8P1L6"/>
<feature type="transmembrane region" description="Helical" evidence="8">
    <location>
        <begin position="385"/>
        <end position="406"/>
    </location>
</feature>
<feature type="transmembrane region" description="Helical" evidence="8">
    <location>
        <begin position="52"/>
        <end position="72"/>
    </location>
</feature>
<dbReference type="EMBL" id="JAEUBF010001534">
    <property type="protein sequence ID" value="KAH3663487.1"/>
    <property type="molecule type" value="Genomic_DNA"/>
</dbReference>
<dbReference type="Pfam" id="PF07690">
    <property type="entry name" value="MFS_1"/>
    <property type="match status" value="1"/>
</dbReference>
<keyword evidence="3 8" id="KW-0812">Transmembrane</keyword>
<evidence type="ECO:0000256" key="6">
    <source>
        <dbReference type="ARBA" id="ARBA00053949"/>
    </source>
</evidence>
<proteinExistence type="predicted"/>
<dbReference type="Gene3D" id="1.20.1250.20">
    <property type="entry name" value="MFS general substrate transporter like domains"/>
    <property type="match status" value="1"/>
</dbReference>
<protein>
    <recommendedName>
        <fullName evidence="9">Major facilitator superfamily (MFS) profile domain-containing protein</fullName>
    </recommendedName>
</protein>
<feature type="transmembrane region" description="Helical" evidence="8">
    <location>
        <begin position="278"/>
        <end position="298"/>
    </location>
</feature>
<accession>A0A9P8P1L6</accession>
<evidence type="ECO:0000313" key="10">
    <source>
        <dbReference type="EMBL" id="KAH3663487.1"/>
    </source>
</evidence>
<evidence type="ECO:0000256" key="8">
    <source>
        <dbReference type="SAM" id="Phobius"/>
    </source>
</evidence>
<dbReference type="InterPro" id="IPR011701">
    <property type="entry name" value="MFS"/>
</dbReference>